<protein>
    <submittedName>
        <fullName evidence="3">ATP-dependent DNA ligase</fullName>
    </submittedName>
</protein>
<dbReference type="InterPro" id="IPR014145">
    <property type="entry name" value="LigD_pol_dom"/>
</dbReference>
<dbReference type="Gene3D" id="3.90.920.10">
    <property type="entry name" value="DNA primase, PRIM domain"/>
    <property type="match status" value="1"/>
</dbReference>
<reference evidence="3 4" key="1">
    <citation type="journal article" date="2014" name="Int. J. Syst. Evol. Microbiol.">
        <title>Streptomyces hoynatensis sp. nov., isolated from deep marine sediment.</title>
        <authorList>
            <person name="Veyisoglu A."/>
            <person name="Sahin N."/>
        </authorList>
    </citation>
    <scope>NUCLEOTIDE SEQUENCE [LARGE SCALE GENOMIC DNA]</scope>
    <source>
        <strain evidence="3 4">KCTC 29097</strain>
    </source>
</reference>
<dbReference type="AlphaFoldDB" id="A0A3A9YYZ8"/>
<sequence>MGGTKGEGASGAGEGRRAGARGGAGKGAALELTVGTRTVRLSNPDKVYFPERGFTKLDVARYFQAVGEGMLRALRDRPTTLERFPEGVTGESFYQKRAPKNLPEWIPTGRISFPSGRHADEICPTEVAAVLWAANLGCLTFHPWPVRRRDTEHPDELRIDLDPQPGRGFADAVRAAGLLREVLEGLGLTGWPKTSGGRGLHVFVPIAPEWTFPQARRAVIAIGRELERRDPELVTTAWWKEERGAKVFVDYNQMARDRTIASAYSVRRHPRATVSAPLRWPEVAEVEPEDFDLASMPGRYAAEGDVHADMAERSFRLEAALELAARDEREHRLGDLPYPPEHPKVAGEPTRVQPSRARRGGTSSPRA</sequence>
<evidence type="ECO:0000256" key="1">
    <source>
        <dbReference type="SAM" id="MobiDB-lite"/>
    </source>
</evidence>
<feature type="compositionally biased region" description="Gly residues" evidence="1">
    <location>
        <begin position="1"/>
        <end position="13"/>
    </location>
</feature>
<feature type="region of interest" description="Disordered" evidence="1">
    <location>
        <begin position="1"/>
        <end position="26"/>
    </location>
</feature>
<gene>
    <name evidence="3" type="ORF">D7294_16265</name>
</gene>
<dbReference type="CDD" id="cd04865">
    <property type="entry name" value="LigD_Pol_like_2"/>
    <property type="match status" value="1"/>
</dbReference>
<keyword evidence="4" id="KW-1185">Reference proteome</keyword>
<comment type="caution">
    <text evidence="3">The sequence shown here is derived from an EMBL/GenBank/DDBJ whole genome shotgun (WGS) entry which is preliminary data.</text>
</comment>
<evidence type="ECO:0000259" key="2">
    <source>
        <dbReference type="Pfam" id="PF21686"/>
    </source>
</evidence>
<dbReference type="Pfam" id="PF21686">
    <property type="entry name" value="LigD_Prim-Pol"/>
    <property type="match status" value="1"/>
</dbReference>
<dbReference type="PANTHER" id="PTHR42705">
    <property type="entry name" value="BIFUNCTIONAL NON-HOMOLOGOUS END JOINING PROTEIN LIGD"/>
    <property type="match status" value="1"/>
</dbReference>
<evidence type="ECO:0000313" key="4">
    <source>
        <dbReference type="Proteomes" id="UP000272474"/>
    </source>
</evidence>
<dbReference type="OrthoDB" id="4296267at2"/>
<organism evidence="3 4">
    <name type="scientific">Streptomyces hoynatensis</name>
    <dbReference type="NCBI Taxonomy" id="1141874"/>
    <lineage>
        <taxon>Bacteria</taxon>
        <taxon>Bacillati</taxon>
        <taxon>Actinomycetota</taxon>
        <taxon>Actinomycetes</taxon>
        <taxon>Kitasatosporales</taxon>
        <taxon>Streptomycetaceae</taxon>
        <taxon>Streptomyces</taxon>
    </lineage>
</organism>
<name>A0A3A9YYZ8_9ACTN</name>
<dbReference type="EMBL" id="RBAL01000008">
    <property type="protein sequence ID" value="RKN41278.1"/>
    <property type="molecule type" value="Genomic_DNA"/>
</dbReference>
<dbReference type="GO" id="GO:0016874">
    <property type="term" value="F:ligase activity"/>
    <property type="evidence" value="ECO:0007669"/>
    <property type="project" value="UniProtKB-KW"/>
</dbReference>
<dbReference type="PANTHER" id="PTHR42705:SF3">
    <property type="entry name" value="ATP-DEPENDENT DNA LIGASE"/>
    <property type="match status" value="1"/>
</dbReference>
<dbReference type="NCBIfam" id="TIGR02778">
    <property type="entry name" value="ligD_pol"/>
    <property type="match status" value="1"/>
</dbReference>
<accession>A0A3A9YYZ8</accession>
<keyword evidence="3" id="KW-0436">Ligase</keyword>
<dbReference type="Proteomes" id="UP000272474">
    <property type="component" value="Unassembled WGS sequence"/>
</dbReference>
<feature type="domain" description="DNA ligase D polymerase" evidence="2">
    <location>
        <begin position="55"/>
        <end position="306"/>
    </location>
</feature>
<evidence type="ECO:0000313" key="3">
    <source>
        <dbReference type="EMBL" id="RKN41278.1"/>
    </source>
</evidence>
<feature type="region of interest" description="Disordered" evidence="1">
    <location>
        <begin position="328"/>
        <end position="367"/>
    </location>
</feature>
<dbReference type="InterPro" id="IPR052171">
    <property type="entry name" value="NHEJ_LigD"/>
</dbReference>
<proteinExistence type="predicted"/>